<dbReference type="InterPro" id="IPR004516">
    <property type="entry name" value="HisRS/HisZ"/>
</dbReference>
<organism evidence="11 12">
    <name type="scientific">Acididesulfobacter guangdongensis</name>
    <dbReference type="NCBI Taxonomy" id="2597225"/>
    <lineage>
        <taxon>Bacteria</taxon>
        <taxon>Deltaproteobacteria</taxon>
        <taxon>Candidatus Acidulodesulfobacterales</taxon>
        <taxon>Candidatus Acididesulfobacter</taxon>
    </lineage>
</organism>
<comment type="catalytic activity">
    <reaction evidence="7 8">
        <text>tRNA(His) + L-histidine + ATP = L-histidyl-tRNA(His) + AMP + diphosphate + H(+)</text>
        <dbReference type="Rhea" id="RHEA:17313"/>
        <dbReference type="Rhea" id="RHEA-COMP:9665"/>
        <dbReference type="Rhea" id="RHEA-COMP:9689"/>
        <dbReference type="ChEBI" id="CHEBI:15378"/>
        <dbReference type="ChEBI" id="CHEBI:30616"/>
        <dbReference type="ChEBI" id="CHEBI:33019"/>
        <dbReference type="ChEBI" id="CHEBI:57595"/>
        <dbReference type="ChEBI" id="CHEBI:78442"/>
        <dbReference type="ChEBI" id="CHEBI:78527"/>
        <dbReference type="ChEBI" id="CHEBI:456215"/>
        <dbReference type="EC" id="6.1.1.21"/>
    </reaction>
</comment>
<dbReference type="InterPro" id="IPR033656">
    <property type="entry name" value="HisRS_anticodon"/>
</dbReference>
<dbReference type="PIRSF" id="PIRSF001549">
    <property type="entry name" value="His-tRNA_synth"/>
    <property type="match status" value="1"/>
</dbReference>
<dbReference type="InterPro" id="IPR041715">
    <property type="entry name" value="HisRS-like_core"/>
</dbReference>
<dbReference type="PANTHER" id="PTHR11476">
    <property type="entry name" value="HISTIDYL-TRNA SYNTHETASE"/>
    <property type="match status" value="1"/>
</dbReference>
<feature type="domain" description="Aminoacyl-transfer RNA synthetases class-II family profile" evidence="10">
    <location>
        <begin position="16"/>
        <end position="366"/>
    </location>
</feature>
<feature type="binding site" evidence="9">
    <location>
        <position position="130"/>
    </location>
    <ligand>
        <name>L-histidine</name>
        <dbReference type="ChEBI" id="CHEBI:57595"/>
    </ligand>
</feature>
<evidence type="ECO:0000256" key="7">
    <source>
        <dbReference type="ARBA" id="ARBA00047639"/>
    </source>
</evidence>
<keyword evidence="6 8" id="KW-0030">Aminoacyl-tRNA synthetase</keyword>
<evidence type="ECO:0000256" key="3">
    <source>
        <dbReference type="ARBA" id="ARBA00022741"/>
    </source>
</evidence>
<comment type="subunit">
    <text evidence="8">Homodimer.</text>
</comment>
<comment type="subcellular location">
    <subcellularLocation>
        <location evidence="8">Cytoplasm</location>
    </subcellularLocation>
</comment>
<feature type="binding site" evidence="9">
    <location>
        <position position="298"/>
    </location>
    <ligand>
        <name>L-histidine</name>
        <dbReference type="ChEBI" id="CHEBI:57595"/>
    </ligand>
</feature>
<sequence length="461" mass="52460">MSDNFKSIQRVQPPKGTRDFLPNAMILRRDIIEKIRKCFELYGFSEIDSPVFEYFELLSRKCGEEIEKEIYTFKDKADRKLGLRFEFTSPLGRYYASNNSKLTKPFKRYIIGKVYRYENTQNGRYREFYQADADIVGVYSMFAELELMDLAVFTLEKLGLNNYAIHLNNRKLLDGIIELSGIPADKKEAALRILDKLSKIGESKTVKEFTENGLTEENYKSFINLVNGGSFAEKNNAGSYAGGYTENNPDIIFLESLKEKLRNNAQSLDGINELIDIFKNSNKFKIGKYLKFDPLLVRGLGYYTGPIFEIKSLDVNIGSFAAGGRYDNLLELYGARPEGACGLSFGVDRIIDIINAKNPGYINELPSSTKVFVAYLEPDEKVIDYAFNVAKEFRANGIACEINLNEKLNISKQLKYADSRNIGYAVVIGSNELCENKIKLKDMKKAEEFFISIKEAVEILK</sequence>
<comment type="similarity">
    <text evidence="1 8">Belongs to the class-II aminoacyl-tRNA synthetase family.</text>
</comment>
<dbReference type="Proteomes" id="UP000316562">
    <property type="component" value="Unassembled WGS sequence"/>
</dbReference>
<evidence type="ECO:0000313" key="11">
    <source>
        <dbReference type="EMBL" id="RZD17224.1"/>
    </source>
</evidence>
<dbReference type="GO" id="GO:0004821">
    <property type="term" value="F:histidine-tRNA ligase activity"/>
    <property type="evidence" value="ECO:0007669"/>
    <property type="project" value="UniProtKB-UniRule"/>
</dbReference>
<dbReference type="InterPro" id="IPR006195">
    <property type="entry name" value="aa-tRNA-synth_II"/>
</dbReference>
<evidence type="ECO:0000256" key="2">
    <source>
        <dbReference type="ARBA" id="ARBA00022598"/>
    </source>
</evidence>
<dbReference type="NCBIfam" id="TIGR00442">
    <property type="entry name" value="hisS"/>
    <property type="match status" value="1"/>
</dbReference>
<accession>A0A519BIY2</accession>
<dbReference type="InterPro" id="IPR004154">
    <property type="entry name" value="Anticodon-bd"/>
</dbReference>
<dbReference type="GO" id="GO:0005524">
    <property type="term" value="F:ATP binding"/>
    <property type="evidence" value="ECO:0007669"/>
    <property type="project" value="UniProtKB-UniRule"/>
</dbReference>
<evidence type="ECO:0000256" key="5">
    <source>
        <dbReference type="ARBA" id="ARBA00022917"/>
    </source>
</evidence>
<feature type="binding site" evidence="9">
    <location>
        <position position="134"/>
    </location>
    <ligand>
        <name>L-histidine</name>
        <dbReference type="ChEBI" id="CHEBI:57595"/>
    </ligand>
</feature>
<dbReference type="PANTHER" id="PTHR11476:SF7">
    <property type="entry name" value="HISTIDINE--TRNA LIGASE"/>
    <property type="match status" value="1"/>
</dbReference>
<dbReference type="AlphaFoldDB" id="A0A519BIY2"/>
<evidence type="ECO:0000256" key="6">
    <source>
        <dbReference type="ARBA" id="ARBA00023146"/>
    </source>
</evidence>
<evidence type="ECO:0000259" key="10">
    <source>
        <dbReference type="PROSITE" id="PS50862"/>
    </source>
</evidence>
<keyword evidence="5 8" id="KW-0648">Protein biosynthesis</keyword>
<keyword evidence="2 8" id="KW-0436">Ligase</keyword>
<dbReference type="Gene3D" id="3.40.50.800">
    <property type="entry name" value="Anticodon-binding domain"/>
    <property type="match status" value="1"/>
</dbReference>
<feature type="binding site" evidence="9">
    <location>
        <begin position="86"/>
        <end position="88"/>
    </location>
    <ligand>
        <name>L-histidine</name>
        <dbReference type="ChEBI" id="CHEBI:57595"/>
    </ligand>
</feature>
<dbReference type="PROSITE" id="PS50862">
    <property type="entry name" value="AA_TRNA_LIGASE_II"/>
    <property type="match status" value="1"/>
</dbReference>
<dbReference type="GO" id="GO:0005737">
    <property type="term" value="C:cytoplasm"/>
    <property type="evidence" value="ECO:0007669"/>
    <property type="project" value="UniProtKB-SubCell"/>
</dbReference>
<evidence type="ECO:0000313" key="12">
    <source>
        <dbReference type="Proteomes" id="UP000316562"/>
    </source>
</evidence>
<evidence type="ECO:0000256" key="4">
    <source>
        <dbReference type="ARBA" id="ARBA00022840"/>
    </source>
</evidence>
<name>A0A519BIY2_ACIG2</name>
<dbReference type="InterPro" id="IPR036621">
    <property type="entry name" value="Anticodon-bd_dom_sf"/>
</dbReference>
<reference evidence="11 12" key="1">
    <citation type="journal article" date="2019" name="ISME J.">
        <title>Insights into ecological role of a new deltaproteobacterial order Candidatus Acidulodesulfobacterales by metagenomics and metatranscriptomics.</title>
        <authorList>
            <person name="Tan S."/>
            <person name="Liu J."/>
            <person name="Fang Y."/>
            <person name="Hedlund B.P."/>
            <person name="Lian Z.H."/>
            <person name="Huang L.Y."/>
            <person name="Li J.T."/>
            <person name="Huang L.N."/>
            <person name="Li W.J."/>
            <person name="Jiang H.C."/>
            <person name="Dong H.L."/>
            <person name="Shu W.S."/>
        </authorList>
    </citation>
    <scope>NUCLEOTIDE SEQUENCE [LARGE SCALE GENOMIC DNA]</scope>
    <source>
        <strain evidence="11">AP2</strain>
    </source>
</reference>
<protein>
    <recommendedName>
        <fullName evidence="8">Histidine--tRNA ligase</fullName>
        <ecNumber evidence="8">6.1.1.21</ecNumber>
    </recommendedName>
    <alternativeName>
        <fullName evidence="8">Histidyl-tRNA synthetase</fullName>
        <shortName evidence="8">HisRS</shortName>
    </alternativeName>
</protein>
<dbReference type="CDD" id="cd00859">
    <property type="entry name" value="HisRS_anticodon"/>
    <property type="match status" value="1"/>
</dbReference>
<dbReference type="GO" id="GO:0006427">
    <property type="term" value="P:histidyl-tRNA aminoacylation"/>
    <property type="evidence" value="ECO:0007669"/>
    <property type="project" value="UniProtKB-UniRule"/>
</dbReference>
<dbReference type="Gene3D" id="3.30.930.10">
    <property type="entry name" value="Bira Bifunctional Protein, Domain 2"/>
    <property type="match status" value="1"/>
</dbReference>
<keyword evidence="3 8" id="KW-0547">Nucleotide-binding</keyword>
<dbReference type="HAMAP" id="MF_00127">
    <property type="entry name" value="His_tRNA_synth"/>
    <property type="match status" value="1"/>
</dbReference>
<dbReference type="InterPro" id="IPR045864">
    <property type="entry name" value="aa-tRNA-synth_II/BPL/LPL"/>
</dbReference>
<proteinExistence type="inferred from homology"/>
<dbReference type="Pfam" id="PF03129">
    <property type="entry name" value="HGTP_anticodon"/>
    <property type="match status" value="1"/>
</dbReference>
<dbReference type="SUPFAM" id="SSF52954">
    <property type="entry name" value="Class II aaRS ABD-related"/>
    <property type="match status" value="1"/>
</dbReference>
<dbReference type="SUPFAM" id="SSF55681">
    <property type="entry name" value="Class II aaRS and biotin synthetases"/>
    <property type="match status" value="1"/>
</dbReference>
<comment type="caution">
    <text evidence="11">The sequence shown here is derived from an EMBL/GenBank/DDBJ whole genome shotgun (WGS) entry which is preliminary data.</text>
</comment>
<evidence type="ECO:0000256" key="9">
    <source>
        <dbReference type="PIRSR" id="PIRSR001549-1"/>
    </source>
</evidence>
<evidence type="ECO:0000256" key="1">
    <source>
        <dbReference type="ARBA" id="ARBA00008226"/>
    </source>
</evidence>
<feature type="binding site" evidence="9">
    <location>
        <position position="116"/>
    </location>
    <ligand>
        <name>L-histidine</name>
        <dbReference type="ChEBI" id="CHEBI:57595"/>
    </ligand>
</feature>
<gene>
    <name evidence="8 11" type="primary">hisS</name>
    <name evidence="11" type="ORF">EVJ46_03050</name>
</gene>
<feature type="binding site" evidence="9">
    <location>
        <begin position="302"/>
        <end position="303"/>
    </location>
    <ligand>
        <name>L-histidine</name>
        <dbReference type="ChEBI" id="CHEBI:57595"/>
    </ligand>
</feature>
<evidence type="ECO:0000256" key="8">
    <source>
        <dbReference type="HAMAP-Rule" id="MF_00127"/>
    </source>
</evidence>
<keyword evidence="8" id="KW-0963">Cytoplasm</keyword>
<dbReference type="EMBL" id="SGBC01000001">
    <property type="protein sequence ID" value="RZD17224.1"/>
    <property type="molecule type" value="Genomic_DNA"/>
</dbReference>
<keyword evidence="4 8" id="KW-0067">ATP-binding</keyword>
<dbReference type="Pfam" id="PF13393">
    <property type="entry name" value="tRNA-synt_His"/>
    <property type="match status" value="1"/>
</dbReference>
<dbReference type="CDD" id="cd00773">
    <property type="entry name" value="HisRS-like_core"/>
    <property type="match status" value="1"/>
</dbReference>
<dbReference type="InterPro" id="IPR015807">
    <property type="entry name" value="His-tRNA-ligase"/>
</dbReference>
<dbReference type="EC" id="6.1.1.21" evidence="8"/>